<evidence type="ECO:0000256" key="4">
    <source>
        <dbReference type="SAM" id="MobiDB-lite"/>
    </source>
</evidence>
<evidence type="ECO:0000313" key="7">
    <source>
        <dbReference type="Proteomes" id="UP000324800"/>
    </source>
</evidence>
<feature type="compositionally biased region" description="Polar residues" evidence="4">
    <location>
        <begin position="777"/>
        <end position="833"/>
    </location>
</feature>
<feature type="compositionally biased region" description="Polar residues" evidence="4">
    <location>
        <begin position="705"/>
        <end position="743"/>
    </location>
</feature>
<evidence type="ECO:0000259" key="5">
    <source>
        <dbReference type="PROSITE" id="PS50011"/>
    </source>
</evidence>
<feature type="compositionally biased region" description="Polar residues" evidence="4">
    <location>
        <begin position="477"/>
        <end position="511"/>
    </location>
</feature>
<dbReference type="InterPro" id="IPR008271">
    <property type="entry name" value="Ser/Thr_kinase_AS"/>
</dbReference>
<dbReference type="CDD" id="cd14008">
    <property type="entry name" value="STKc_LKB1_CaMKK"/>
    <property type="match status" value="1"/>
</dbReference>
<feature type="region of interest" description="Disordered" evidence="4">
    <location>
        <begin position="439"/>
        <end position="538"/>
    </location>
</feature>
<keyword evidence="6" id="KW-0418">Kinase</keyword>
<evidence type="ECO:0000256" key="2">
    <source>
        <dbReference type="ARBA" id="ARBA00022840"/>
    </source>
</evidence>
<feature type="region of interest" description="Disordered" evidence="4">
    <location>
        <begin position="562"/>
        <end position="844"/>
    </location>
</feature>
<dbReference type="InterPro" id="IPR000719">
    <property type="entry name" value="Prot_kinase_dom"/>
</dbReference>
<keyword evidence="2 3" id="KW-0067">ATP-binding</keyword>
<comment type="caution">
    <text evidence="6">The sequence shown here is derived from an EMBL/GenBank/DDBJ whole genome shotgun (WGS) entry which is preliminary data.</text>
</comment>
<feature type="domain" description="Protein kinase" evidence="5">
    <location>
        <begin position="69"/>
        <end position="362"/>
    </location>
</feature>
<dbReference type="PANTHER" id="PTHR24346:SF77">
    <property type="entry name" value="SERINE THREONINE PROTEIN KINASE"/>
    <property type="match status" value="1"/>
</dbReference>
<dbReference type="Gene3D" id="1.10.510.10">
    <property type="entry name" value="Transferase(Phosphotransferase) domain 1"/>
    <property type="match status" value="1"/>
</dbReference>
<dbReference type="OrthoDB" id="354826at2759"/>
<dbReference type="AlphaFoldDB" id="A0A5J4W9C8"/>
<sequence length="1085" mass="120167">MQQNEFTSLVHQDKIDNDQKLTFSGFHGEATDLVSKRDDLAIQPTFETVETTHFTKSYLPNGMKMINQYIIKREIGKGNYGRVVLCEEAQSNTRFAMKIMNKDRMKKKWKSNHTAFDDLEKEITIMKQISQHPSIVRLFEVIDDPNKAKICLIIELVEGGALVTNVPVNIVEKMTLNSQQQQQDEQSGARSELLLSEPLPEDLVQHYVRELLCGLYYMHTHGVIHRDIKPENLLVTSDGHLKIADMGVAEWLEEPETEYITETEGTPAFLSPEAVSGKPFLGFPVDVWASGISFYMMLFGTLPFFSEVSELDLFRDIQNKPIIFPSVDELVYKIKKYEQLLKEDESIKIGLNISQCNSEDIITQSKQAKSGLGSGSGMGMIFSVGSENSLVDDGLGLKKGGIINWKSLTDDNDNDNDNILDKEIESDMNSGMAKFSINLSNSSGMNSPKDQFDSLRRGGSIRSRSSTIDYDDEETSKAQTRFSKLKTSNQSTLVMSRILTTSKNHNSNINDQDNESESSGDEFIKKNPIMDSPDGSFRNFSGSNKYGFYGSSNDQKNEIVDEYDSDSDQGAFDNEKKKKKKKENKSNPNSGRKVVHSMVIKKEPVKSRLSQQQDDDSIQGSADPTPRSIASTPRNDQIKDKSPLPSPSMSPNTNTNTKQIQVLPLLSQSPNNKSISSNDQNEEMKSPDSVSSRVRKVVVIRKNSTPISNNLNHDTTTNSNVINIKSPPSVNQTPSANQTPFSIQQPSNNASPQQQNKIISPTTQQPAKILSPPGQIPSPSQLLKIKSPNSQIGKVGSPSQTNKSTSPSQLNKIKSPTSNNPLNSSIGSNQDKFNTLPPKKSKSKAYLPVYSNSIGDNKVKAKVKRVIQSSKSKAMIIDNKPTTSKPDSITSPVQSETKPKTASKVVSKNQVQRSSMSPVGLLKVDDPHSSNESRSPGLKSNSSTVKHTYQSHTLKGGTLKQSLTDRSQVSVHFESKQDSSRQMTDFPTNISEKVQRTESNINTIDQNLSSQNFNTSESSTDKSNGQQSLNKLFSSSTLKTLKPVIKGLNDDNSKGSLVRRQSRLAQSSNTQYNNEVAEEGLKKAL</sequence>
<feature type="binding site" evidence="3">
    <location>
        <position position="98"/>
    </location>
    <ligand>
        <name>ATP</name>
        <dbReference type="ChEBI" id="CHEBI:30616"/>
    </ligand>
</feature>
<feature type="compositionally biased region" description="Polar residues" evidence="4">
    <location>
        <begin position="880"/>
        <end position="896"/>
    </location>
</feature>
<name>A0A5J4W9C8_9EUKA</name>
<dbReference type="GO" id="GO:0005524">
    <property type="term" value="F:ATP binding"/>
    <property type="evidence" value="ECO:0007669"/>
    <property type="project" value="UniProtKB-UniRule"/>
</dbReference>
<feature type="compositionally biased region" description="Polar residues" evidence="4">
    <location>
        <begin position="647"/>
        <end position="679"/>
    </location>
</feature>
<keyword evidence="1 3" id="KW-0547">Nucleotide-binding</keyword>
<dbReference type="Pfam" id="PF00069">
    <property type="entry name" value="Pkinase"/>
    <property type="match status" value="1"/>
</dbReference>
<evidence type="ECO:0000313" key="6">
    <source>
        <dbReference type="EMBL" id="KAA6391112.1"/>
    </source>
</evidence>
<feature type="compositionally biased region" description="Polar residues" evidence="4">
    <location>
        <begin position="757"/>
        <end position="766"/>
    </location>
</feature>
<feature type="compositionally biased region" description="Polar residues" evidence="4">
    <location>
        <begin position="439"/>
        <end position="449"/>
    </location>
</feature>
<feature type="compositionally biased region" description="Low complexity" evidence="4">
    <location>
        <begin position="744"/>
        <end position="756"/>
    </location>
</feature>
<evidence type="ECO:0000256" key="3">
    <source>
        <dbReference type="PROSITE-ProRule" id="PRU10141"/>
    </source>
</evidence>
<dbReference type="InterPro" id="IPR011009">
    <property type="entry name" value="Kinase-like_dom_sf"/>
</dbReference>
<organism evidence="6 7">
    <name type="scientific">Streblomastix strix</name>
    <dbReference type="NCBI Taxonomy" id="222440"/>
    <lineage>
        <taxon>Eukaryota</taxon>
        <taxon>Metamonada</taxon>
        <taxon>Preaxostyla</taxon>
        <taxon>Oxymonadida</taxon>
        <taxon>Streblomastigidae</taxon>
        <taxon>Streblomastix</taxon>
    </lineage>
</organism>
<feature type="compositionally biased region" description="Low complexity" evidence="4">
    <location>
        <begin position="607"/>
        <end position="623"/>
    </location>
</feature>
<dbReference type="SMART" id="SM00220">
    <property type="entry name" value="S_TKc"/>
    <property type="match status" value="1"/>
</dbReference>
<dbReference type="PROSITE" id="PS00108">
    <property type="entry name" value="PROTEIN_KINASE_ST"/>
    <property type="match status" value="1"/>
</dbReference>
<keyword evidence="6" id="KW-0808">Transferase</keyword>
<dbReference type="Proteomes" id="UP000324800">
    <property type="component" value="Unassembled WGS sequence"/>
</dbReference>
<feature type="non-terminal residue" evidence="6">
    <location>
        <position position="1085"/>
    </location>
</feature>
<feature type="compositionally biased region" description="Low complexity" evidence="4">
    <location>
        <begin position="457"/>
        <end position="466"/>
    </location>
</feature>
<dbReference type="EMBL" id="SNRW01002993">
    <property type="protein sequence ID" value="KAA6391112.1"/>
    <property type="molecule type" value="Genomic_DNA"/>
</dbReference>
<accession>A0A5J4W9C8</accession>
<protein>
    <submittedName>
        <fullName evidence="6">Putative Calcium/calmodulin-dependent protein kinase kinase</fullName>
    </submittedName>
</protein>
<feature type="region of interest" description="Disordered" evidence="4">
    <location>
        <begin position="1046"/>
        <end position="1085"/>
    </location>
</feature>
<proteinExistence type="predicted"/>
<evidence type="ECO:0000256" key="1">
    <source>
        <dbReference type="ARBA" id="ARBA00022741"/>
    </source>
</evidence>
<gene>
    <name evidence="6" type="ORF">EZS28_013363</name>
</gene>
<dbReference type="Gene3D" id="3.30.200.20">
    <property type="entry name" value="Phosphorylase Kinase, domain 1"/>
    <property type="match status" value="1"/>
</dbReference>
<feature type="region of interest" description="Disordered" evidence="4">
    <location>
        <begin position="1006"/>
        <end position="1028"/>
    </location>
</feature>
<dbReference type="GO" id="GO:0035556">
    <property type="term" value="P:intracellular signal transduction"/>
    <property type="evidence" value="ECO:0007669"/>
    <property type="project" value="TreeGrafter"/>
</dbReference>
<reference evidence="6 7" key="1">
    <citation type="submission" date="2019-03" db="EMBL/GenBank/DDBJ databases">
        <title>Single cell metagenomics reveals metabolic interactions within the superorganism composed of flagellate Streblomastix strix and complex community of Bacteroidetes bacteria on its surface.</title>
        <authorList>
            <person name="Treitli S.C."/>
            <person name="Kolisko M."/>
            <person name="Husnik F."/>
            <person name="Keeling P."/>
            <person name="Hampl V."/>
        </authorList>
    </citation>
    <scope>NUCLEOTIDE SEQUENCE [LARGE SCALE GENOMIC DNA]</scope>
    <source>
        <strain evidence="6">ST1C</strain>
    </source>
</reference>
<dbReference type="PROSITE" id="PS50011">
    <property type="entry name" value="PROTEIN_KINASE_DOM"/>
    <property type="match status" value="1"/>
</dbReference>
<dbReference type="InterPro" id="IPR017441">
    <property type="entry name" value="Protein_kinase_ATP_BS"/>
</dbReference>
<feature type="compositionally biased region" description="Polar residues" evidence="4">
    <location>
        <begin position="932"/>
        <end position="970"/>
    </location>
</feature>
<feature type="region of interest" description="Disordered" evidence="4">
    <location>
        <begin position="872"/>
        <end position="991"/>
    </location>
</feature>
<dbReference type="PROSITE" id="PS00107">
    <property type="entry name" value="PROTEIN_KINASE_ATP"/>
    <property type="match status" value="1"/>
</dbReference>
<dbReference type="GO" id="GO:0005737">
    <property type="term" value="C:cytoplasm"/>
    <property type="evidence" value="ECO:0007669"/>
    <property type="project" value="TreeGrafter"/>
</dbReference>
<feature type="compositionally biased region" description="Polar residues" evidence="4">
    <location>
        <begin position="980"/>
        <end position="991"/>
    </location>
</feature>
<feature type="compositionally biased region" description="Polar residues" evidence="4">
    <location>
        <begin position="904"/>
        <end position="917"/>
    </location>
</feature>
<dbReference type="PANTHER" id="PTHR24346">
    <property type="entry name" value="MAP/MICROTUBULE AFFINITY-REGULATING KINASE"/>
    <property type="match status" value="1"/>
</dbReference>
<feature type="compositionally biased region" description="Polar residues" evidence="4">
    <location>
        <begin position="1063"/>
        <end position="1074"/>
    </location>
</feature>
<dbReference type="SUPFAM" id="SSF56112">
    <property type="entry name" value="Protein kinase-like (PK-like)"/>
    <property type="match status" value="1"/>
</dbReference>
<dbReference type="GO" id="GO:0004674">
    <property type="term" value="F:protein serine/threonine kinase activity"/>
    <property type="evidence" value="ECO:0007669"/>
    <property type="project" value="TreeGrafter"/>
</dbReference>